<protein>
    <submittedName>
        <fullName evidence="1">Uncharacterized protein</fullName>
    </submittedName>
</protein>
<dbReference type="Gramene" id="rna592">
    <property type="protein sequence ID" value="RHN77166.1"/>
    <property type="gene ID" value="gene592"/>
</dbReference>
<sequence>MNDGETAVAGEVGLGAGASAAEAMEMTAKNTAIVARSMVLVEAIDEGFEICDFTSLGFC</sequence>
<organism evidence="1">
    <name type="scientific">Medicago truncatula</name>
    <name type="common">Barrel medic</name>
    <name type="synonym">Medicago tribuloides</name>
    <dbReference type="NCBI Taxonomy" id="3880"/>
    <lineage>
        <taxon>Eukaryota</taxon>
        <taxon>Viridiplantae</taxon>
        <taxon>Streptophyta</taxon>
        <taxon>Embryophyta</taxon>
        <taxon>Tracheophyta</taxon>
        <taxon>Spermatophyta</taxon>
        <taxon>Magnoliopsida</taxon>
        <taxon>eudicotyledons</taxon>
        <taxon>Gunneridae</taxon>
        <taxon>Pentapetalae</taxon>
        <taxon>rosids</taxon>
        <taxon>fabids</taxon>
        <taxon>Fabales</taxon>
        <taxon>Fabaceae</taxon>
        <taxon>Papilionoideae</taxon>
        <taxon>50 kb inversion clade</taxon>
        <taxon>NPAAA clade</taxon>
        <taxon>Hologalegina</taxon>
        <taxon>IRL clade</taxon>
        <taxon>Trifolieae</taxon>
        <taxon>Medicago</taxon>
    </lineage>
</organism>
<dbReference type="Proteomes" id="UP000265566">
    <property type="component" value="Chromosome 1"/>
</dbReference>
<gene>
    <name evidence="1" type="ORF">MtrunA17_Chr1g0151831</name>
</gene>
<comment type="caution">
    <text evidence="1">The sequence shown here is derived from an EMBL/GenBank/DDBJ whole genome shotgun (WGS) entry which is preliminary data.</text>
</comment>
<evidence type="ECO:0000313" key="1">
    <source>
        <dbReference type="EMBL" id="RHN77166.1"/>
    </source>
</evidence>
<proteinExistence type="predicted"/>
<name>A0A396JFZ0_MEDTR</name>
<accession>A0A396JFZ0</accession>
<dbReference type="EMBL" id="PSQE01000001">
    <property type="protein sequence ID" value="RHN77166.1"/>
    <property type="molecule type" value="Genomic_DNA"/>
</dbReference>
<dbReference type="AlphaFoldDB" id="A0A396JFZ0"/>
<reference evidence="1" key="1">
    <citation type="journal article" date="2018" name="Nat. Plants">
        <title>Whole-genome landscape of Medicago truncatula symbiotic genes.</title>
        <authorList>
            <person name="Pecrix Y."/>
            <person name="Gamas P."/>
            <person name="Carrere S."/>
        </authorList>
    </citation>
    <scope>NUCLEOTIDE SEQUENCE</scope>
    <source>
        <tissue evidence="1">Leaves</tissue>
    </source>
</reference>